<evidence type="ECO:0000313" key="3">
    <source>
        <dbReference type="Proteomes" id="UP001175271"/>
    </source>
</evidence>
<dbReference type="AlphaFoldDB" id="A0AA39HLN6"/>
<name>A0AA39HLN6_9BILA</name>
<evidence type="ECO:0000313" key="2">
    <source>
        <dbReference type="EMBL" id="KAK0408190.1"/>
    </source>
</evidence>
<dbReference type="EMBL" id="JAUCMV010000003">
    <property type="protein sequence ID" value="KAK0408190.1"/>
    <property type="molecule type" value="Genomic_DNA"/>
</dbReference>
<proteinExistence type="predicted"/>
<feature type="transmembrane region" description="Helical" evidence="1">
    <location>
        <begin position="60"/>
        <end position="79"/>
    </location>
</feature>
<keyword evidence="3" id="KW-1185">Reference proteome</keyword>
<evidence type="ECO:0000256" key="1">
    <source>
        <dbReference type="SAM" id="Phobius"/>
    </source>
</evidence>
<reference evidence="2" key="1">
    <citation type="submission" date="2023-06" db="EMBL/GenBank/DDBJ databases">
        <title>Genomic analysis of the entomopathogenic nematode Steinernema hermaphroditum.</title>
        <authorList>
            <person name="Schwarz E.M."/>
            <person name="Heppert J.K."/>
            <person name="Baniya A."/>
            <person name="Schwartz H.T."/>
            <person name="Tan C.-H."/>
            <person name="Antoshechkin I."/>
            <person name="Sternberg P.W."/>
            <person name="Goodrich-Blair H."/>
            <person name="Dillman A.R."/>
        </authorList>
    </citation>
    <scope>NUCLEOTIDE SEQUENCE</scope>
    <source>
        <strain evidence="2">PS9179</strain>
        <tissue evidence="2">Whole animal</tissue>
    </source>
</reference>
<organism evidence="2 3">
    <name type="scientific">Steinernema hermaphroditum</name>
    <dbReference type="NCBI Taxonomy" id="289476"/>
    <lineage>
        <taxon>Eukaryota</taxon>
        <taxon>Metazoa</taxon>
        <taxon>Ecdysozoa</taxon>
        <taxon>Nematoda</taxon>
        <taxon>Chromadorea</taxon>
        <taxon>Rhabditida</taxon>
        <taxon>Tylenchina</taxon>
        <taxon>Panagrolaimomorpha</taxon>
        <taxon>Strongyloidoidea</taxon>
        <taxon>Steinernematidae</taxon>
        <taxon>Steinernema</taxon>
    </lineage>
</organism>
<protein>
    <submittedName>
        <fullName evidence="2">Uncharacterized protein</fullName>
    </submittedName>
</protein>
<keyword evidence="1" id="KW-0472">Membrane</keyword>
<feature type="transmembrane region" description="Helical" evidence="1">
    <location>
        <begin position="91"/>
        <end position="116"/>
    </location>
</feature>
<comment type="caution">
    <text evidence="2">The sequence shown here is derived from an EMBL/GenBank/DDBJ whole genome shotgun (WGS) entry which is preliminary data.</text>
</comment>
<feature type="transmembrane region" description="Helical" evidence="1">
    <location>
        <begin position="26"/>
        <end position="53"/>
    </location>
</feature>
<keyword evidence="1" id="KW-0812">Transmembrane</keyword>
<dbReference type="Proteomes" id="UP001175271">
    <property type="component" value="Unassembled WGS sequence"/>
</dbReference>
<accession>A0AA39HLN6</accession>
<gene>
    <name evidence="2" type="ORF">QR680_003820</name>
</gene>
<keyword evidence="1" id="KW-1133">Transmembrane helix</keyword>
<sequence>MLHYNFLSRMTFYSIVHHNNSTYGSLLWFSVVVLAVAVAFILWYLIVTTSLLFRHFRMEMRLTIVCLMNLVPPTIVTIIDFTWQDRGTVGSFIYALLTIGDNCINSVVLPMFSLLLRESIKKKVSMLMAPLGLIKKKDNKVLFETIRKSGSTSMLTTVT</sequence>